<dbReference type="Pfam" id="PF00437">
    <property type="entry name" value="T2SSE"/>
    <property type="match status" value="1"/>
</dbReference>
<organism evidence="6 7">
    <name type="scientific">Berkelbacteria bacterium GW2011_GWA1_39_10</name>
    <dbReference type="NCBI Taxonomy" id="1618332"/>
    <lineage>
        <taxon>Bacteria</taxon>
        <taxon>Candidatus Berkelbacteria</taxon>
    </lineage>
</organism>
<evidence type="ECO:0000259" key="5">
    <source>
        <dbReference type="SMART" id="SM00382"/>
    </source>
</evidence>
<feature type="domain" description="AAA+ ATPase" evidence="5">
    <location>
        <begin position="483"/>
        <end position="625"/>
    </location>
</feature>
<dbReference type="GO" id="GO:0016887">
    <property type="term" value="F:ATP hydrolysis activity"/>
    <property type="evidence" value="ECO:0007669"/>
    <property type="project" value="TreeGrafter"/>
</dbReference>
<dbReference type="Proteomes" id="UP000033862">
    <property type="component" value="Unassembled WGS sequence"/>
</dbReference>
<comment type="similarity">
    <text evidence="1">Belongs to the GSP E family.</text>
</comment>
<dbReference type="InterPro" id="IPR007831">
    <property type="entry name" value="T2SS_GspE_N"/>
</dbReference>
<dbReference type="InterPro" id="IPR027417">
    <property type="entry name" value="P-loop_NTPase"/>
</dbReference>
<proteinExistence type="inferred from homology"/>
<accession>A0A0G0LSV3</accession>
<dbReference type="SUPFAM" id="SSF52540">
    <property type="entry name" value="P-loop containing nucleoside triphosphate hydrolases"/>
    <property type="match status" value="1"/>
</dbReference>
<comment type="caution">
    <text evidence="6">The sequence shown here is derived from an EMBL/GenBank/DDBJ whole genome shotgun (WGS) entry which is preliminary data.</text>
</comment>
<dbReference type="Gene3D" id="3.30.450.90">
    <property type="match status" value="1"/>
</dbReference>
<feature type="region of interest" description="Disordered" evidence="4">
    <location>
        <begin position="291"/>
        <end position="312"/>
    </location>
</feature>
<evidence type="ECO:0000256" key="1">
    <source>
        <dbReference type="ARBA" id="ARBA00006611"/>
    </source>
</evidence>
<evidence type="ECO:0000256" key="3">
    <source>
        <dbReference type="ARBA" id="ARBA00022840"/>
    </source>
</evidence>
<dbReference type="InterPro" id="IPR003593">
    <property type="entry name" value="AAA+_ATPase"/>
</dbReference>
<evidence type="ECO:0000313" key="6">
    <source>
        <dbReference type="EMBL" id="KKQ91070.1"/>
    </source>
</evidence>
<dbReference type="SUPFAM" id="SSF160246">
    <property type="entry name" value="EspE N-terminal domain-like"/>
    <property type="match status" value="1"/>
</dbReference>
<dbReference type="GO" id="GO:0005886">
    <property type="term" value="C:plasma membrane"/>
    <property type="evidence" value="ECO:0007669"/>
    <property type="project" value="TreeGrafter"/>
</dbReference>
<keyword evidence="3" id="KW-0067">ATP-binding</keyword>
<evidence type="ECO:0000313" key="7">
    <source>
        <dbReference type="Proteomes" id="UP000033862"/>
    </source>
</evidence>
<name>A0A0G0LSV3_9BACT</name>
<sequence>MFIGGGNVQQTSDKKKLVDVLLETGKIKPDDASSWKHLSNIEVEEKLKDSHMVSGEDIARAYSAVFSIPFISLTSSNIPREVLEIIPKDLAEKYKTIVYEFDKQNKILNVATSQANRLSSDLGDVLDELRKKKGYVIKIAVTTEEDIQKIIALYSKPAEASIAEIPVKVASTLPPPAATGKTVDLDKMNISLEVISKFPEDISRKYKMVVFEAPHPSLIKVAVVHPEDKKVQEILDFVREKNDIALDIYQADEHQISRAMKFYSPPKEEKIIAPPPSESDISPRRFMPKPAVEQAPKEPQATEPTVLPTPQPEEAPEAVVIASENDLDKFLDTPIKEVIDLEQFITGGNVPKIVAAVLALAVSQKSSDIHIEPTEKYSRVRYRVDGVLKDIIKLPLEMQPALMSRIKILSKLKIDESRVPQDGRFDAITSGHQIDLRISTLPTVHGEKVAMRILDKSLRMYTLEELGLMGRNLKILTENTDKPYGIVLAVGPTGCGKSTTLYAILNRISSASVNIITLEDPVEYEISGVNQCQIKPKIGFTFANGLRSVLRQDPNIIMVGEVRDAETASLATHAALTGHLVLTTLHTNDASGALPRLINMGIEPFLITSSINAILAQRLVRKLCPKCKRPAHIPELVQKEIDEELSKLNFPRPYQFYEGKGCPECDHGYKGRIGIFEVLPMTESVENVCIARRPSSEIKAEAIKEGMITMRQDGIIKALKGITTINEVLRAVAV</sequence>
<dbReference type="PANTHER" id="PTHR30258">
    <property type="entry name" value="TYPE II SECRETION SYSTEM PROTEIN GSPE-RELATED"/>
    <property type="match status" value="1"/>
</dbReference>
<evidence type="ECO:0000256" key="2">
    <source>
        <dbReference type="ARBA" id="ARBA00022741"/>
    </source>
</evidence>
<dbReference type="InterPro" id="IPR037257">
    <property type="entry name" value="T2SS_E_N_sf"/>
</dbReference>
<dbReference type="PATRIC" id="fig|1618332.3.peg.48"/>
<dbReference type="Pfam" id="PF05157">
    <property type="entry name" value="MshEN"/>
    <property type="match status" value="2"/>
</dbReference>
<dbReference type="CDD" id="cd01129">
    <property type="entry name" value="PulE-GspE-like"/>
    <property type="match status" value="1"/>
</dbReference>
<reference evidence="6 7" key="1">
    <citation type="journal article" date="2015" name="Nature">
        <title>rRNA introns, odd ribosomes, and small enigmatic genomes across a large radiation of phyla.</title>
        <authorList>
            <person name="Brown C.T."/>
            <person name="Hug L.A."/>
            <person name="Thomas B.C."/>
            <person name="Sharon I."/>
            <person name="Castelle C.J."/>
            <person name="Singh A."/>
            <person name="Wilkins M.J."/>
            <person name="Williams K.H."/>
            <person name="Banfield J.F."/>
        </authorList>
    </citation>
    <scope>NUCLEOTIDE SEQUENCE [LARGE SCALE GENOMIC DNA]</scope>
</reference>
<evidence type="ECO:0000256" key="4">
    <source>
        <dbReference type="SAM" id="MobiDB-lite"/>
    </source>
</evidence>
<dbReference type="STRING" id="1618332.UT15_C0001G0050"/>
<dbReference type="Gene3D" id="3.40.50.300">
    <property type="entry name" value="P-loop containing nucleotide triphosphate hydrolases"/>
    <property type="match status" value="1"/>
</dbReference>
<dbReference type="FunFam" id="3.40.50.300:FF:000398">
    <property type="entry name" value="Type IV pilus assembly ATPase PilB"/>
    <property type="match status" value="1"/>
</dbReference>
<protein>
    <submittedName>
        <fullName evidence="6">General secretory pathway protein E</fullName>
    </submittedName>
</protein>
<dbReference type="SMART" id="SM00382">
    <property type="entry name" value="AAA"/>
    <property type="match status" value="1"/>
</dbReference>
<dbReference type="PANTHER" id="PTHR30258:SF1">
    <property type="entry name" value="PROTEIN TRANSPORT PROTEIN HOFB HOMOLOG"/>
    <property type="match status" value="1"/>
</dbReference>
<dbReference type="GO" id="GO:0005524">
    <property type="term" value="F:ATP binding"/>
    <property type="evidence" value="ECO:0007669"/>
    <property type="project" value="UniProtKB-KW"/>
</dbReference>
<dbReference type="EMBL" id="LBVS01000001">
    <property type="protein sequence ID" value="KKQ91070.1"/>
    <property type="molecule type" value="Genomic_DNA"/>
</dbReference>
<dbReference type="AlphaFoldDB" id="A0A0G0LSV3"/>
<dbReference type="InterPro" id="IPR001482">
    <property type="entry name" value="T2SS/T4SS_dom"/>
</dbReference>
<gene>
    <name evidence="6" type="ORF">UT15_C0001G0050</name>
</gene>
<keyword evidence="2" id="KW-0547">Nucleotide-binding</keyword>